<evidence type="ECO:0000256" key="3">
    <source>
        <dbReference type="RuleBase" id="RU004514"/>
    </source>
</evidence>
<protein>
    <recommendedName>
        <fullName evidence="2">Pyridoxal phosphate homeostasis protein</fullName>
        <shortName evidence="2">PLP homeostasis protein</shortName>
    </recommendedName>
</protein>
<dbReference type="CDD" id="cd00635">
    <property type="entry name" value="PLPDE_III_YBL036c_like"/>
    <property type="match status" value="1"/>
</dbReference>
<comment type="function">
    <text evidence="2">Pyridoxal 5'-phosphate (PLP)-binding protein, which is involved in PLP homeostasis.</text>
</comment>
<dbReference type="InterPro" id="IPR011078">
    <property type="entry name" value="PyrdxlP_homeostasis"/>
</dbReference>
<dbReference type="Pfam" id="PF01168">
    <property type="entry name" value="Ala_racemase_N"/>
    <property type="match status" value="1"/>
</dbReference>
<dbReference type="InterPro" id="IPR029066">
    <property type="entry name" value="PLP-binding_barrel"/>
</dbReference>
<comment type="similarity">
    <text evidence="2 3">Belongs to the pyridoxal phosphate-binding protein YggS/PROSC family.</text>
</comment>
<dbReference type="InterPro" id="IPR001608">
    <property type="entry name" value="Ala_racemase_N"/>
</dbReference>
<proteinExistence type="inferred from homology"/>
<dbReference type="HAMAP" id="MF_02087">
    <property type="entry name" value="PLP_homeostasis"/>
    <property type="match status" value="1"/>
</dbReference>
<dbReference type="SUPFAM" id="SSF51419">
    <property type="entry name" value="PLP-binding barrel"/>
    <property type="match status" value="1"/>
</dbReference>
<feature type="modified residue" description="N6-(pyridoxal phosphate)lysine" evidence="2">
    <location>
        <position position="43"/>
    </location>
</feature>
<dbReference type="PANTHER" id="PTHR10146">
    <property type="entry name" value="PROLINE SYNTHETASE CO-TRANSCRIBED BACTERIAL HOMOLOG PROTEIN"/>
    <property type="match status" value="1"/>
</dbReference>
<dbReference type="NCBIfam" id="TIGR00044">
    <property type="entry name" value="YggS family pyridoxal phosphate-dependent enzyme"/>
    <property type="match status" value="1"/>
</dbReference>
<evidence type="ECO:0000256" key="1">
    <source>
        <dbReference type="ARBA" id="ARBA00022898"/>
    </source>
</evidence>
<keyword evidence="1 2" id="KW-0663">Pyridoxal phosphate</keyword>
<evidence type="ECO:0000313" key="6">
    <source>
        <dbReference type="Proteomes" id="UP001529338"/>
    </source>
</evidence>
<evidence type="ECO:0000259" key="4">
    <source>
        <dbReference type="Pfam" id="PF01168"/>
    </source>
</evidence>
<organism evidence="5 6">
    <name type="scientific">Cellulomonas alba</name>
    <dbReference type="NCBI Taxonomy" id="3053467"/>
    <lineage>
        <taxon>Bacteria</taxon>
        <taxon>Bacillati</taxon>
        <taxon>Actinomycetota</taxon>
        <taxon>Actinomycetes</taxon>
        <taxon>Micrococcales</taxon>
        <taxon>Cellulomonadaceae</taxon>
        <taxon>Cellulomonas</taxon>
    </lineage>
</organism>
<dbReference type="RefSeq" id="WP_289456818.1">
    <property type="nucleotide sequence ID" value="NZ_JAUCGQ010000004.1"/>
</dbReference>
<evidence type="ECO:0000256" key="2">
    <source>
        <dbReference type="HAMAP-Rule" id="MF_02087"/>
    </source>
</evidence>
<gene>
    <name evidence="5" type="ORF">QRT04_16630</name>
</gene>
<comment type="caution">
    <text evidence="5">The sequence shown here is derived from an EMBL/GenBank/DDBJ whole genome shotgun (WGS) entry which is preliminary data.</text>
</comment>
<keyword evidence="6" id="KW-1185">Reference proteome</keyword>
<evidence type="ECO:0000313" key="5">
    <source>
        <dbReference type="EMBL" id="MDM7856567.1"/>
    </source>
</evidence>
<dbReference type="PANTHER" id="PTHR10146:SF14">
    <property type="entry name" value="PYRIDOXAL PHOSPHATE HOMEOSTASIS PROTEIN"/>
    <property type="match status" value="1"/>
</dbReference>
<reference evidence="5 6" key="1">
    <citation type="submission" date="2023-06" db="EMBL/GenBank/DDBJ databases">
        <title>Cellulomonas sp. MW4 Whole genome sequence.</title>
        <authorList>
            <person name="Park S."/>
        </authorList>
    </citation>
    <scope>NUCLEOTIDE SEQUENCE [LARGE SCALE GENOMIC DNA]</scope>
    <source>
        <strain evidence="5 6">MW4</strain>
    </source>
</reference>
<dbReference type="EMBL" id="JAUCGQ010000004">
    <property type="protein sequence ID" value="MDM7856567.1"/>
    <property type="molecule type" value="Genomic_DNA"/>
</dbReference>
<sequence length="248" mass="25928">MPEPVTVDDAIADRLASVRRRVSAAARAAGREPADVRILLATKTQPAERVLAALAADAAACAAEPALQRVLVGENRVQELVEKGPHVGPAAPAMHLIGPLQSNKVNAALRWATCVETVESLEPAQRLSSRAPRELDVLVQVNVSGEQTKHGVDPADAVDLAMRVASLPSLRLRGFMTIGARSPDDELVRAGYARLRALRDEVLASGAPGTDDALELSMGMSGDLEAAISEGATIVRVGTAVFGARATV</sequence>
<dbReference type="PIRSF" id="PIRSF004848">
    <property type="entry name" value="YBL036c_PLPDEIII"/>
    <property type="match status" value="1"/>
</dbReference>
<dbReference type="Gene3D" id="3.20.20.10">
    <property type="entry name" value="Alanine racemase"/>
    <property type="match status" value="1"/>
</dbReference>
<feature type="domain" description="Alanine racemase N-terminal" evidence="4">
    <location>
        <begin position="46"/>
        <end position="245"/>
    </location>
</feature>
<accession>A0ABT7SK50</accession>
<dbReference type="Proteomes" id="UP001529338">
    <property type="component" value="Unassembled WGS sequence"/>
</dbReference>
<name>A0ABT7SK50_9CELL</name>